<protein>
    <submittedName>
        <fullName evidence="3">Reverse transcriptase domain-containing protein</fullName>
    </submittedName>
</protein>
<reference evidence="1 2" key="2">
    <citation type="submission" date="2018-11" db="EMBL/GenBank/DDBJ databases">
        <authorList>
            <consortium name="Pathogen Informatics"/>
        </authorList>
    </citation>
    <scope>NUCLEOTIDE SEQUENCE [LARGE SCALE GENOMIC DNA]</scope>
    <source>
        <strain evidence="1 2">NST_G2</strain>
    </source>
</reference>
<dbReference type="EMBL" id="UYSU01033803">
    <property type="protein sequence ID" value="VDL93064.1"/>
    <property type="molecule type" value="Genomic_DNA"/>
</dbReference>
<sequence length="232" mass="26357">MMARATDAGTVSEAFALTNGVKQGLVLPLILFRLMFTAMLMDVCRDKCHGIRIAYRVDSNLLDHRQKHSRHQPPPTTAYNVRCINFNGAKLQAADIYTYLSSSFSRSTKLDYEVGHRICKARQAFGHLQNLHLLEPIRSPLQQQQQTVARRLKNTRSKNTNEKQQPRLHPPRRILWATREQPTGMADGAGHSGLVRYKVDIDTLSGTRFSDQGQLEELGVRYTFWGGRPQAE</sequence>
<dbReference type="AlphaFoldDB" id="A0A183SR31"/>
<evidence type="ECO:0000313" key="1">
    <source>
        <dbReference type="EMBL" id="VDL93064.1"/>
    </source>
</evidence>
<gene>
    <name evidence="1" type="ORF">SSLN_LOCUS6679</name>
</gene>
<keyword evidence="2" id="KW-1185">Reference proteome</keyword>
<name>A0A183SR31_SCHSO</name>
<evidence type="ECO:0000313" key="2">
    <source>
        <dbReference type="Proteomes" id="UP000275846"/>
    </source>
</evidence>
<evidence type="ECO:0000313" key="3">
    <source>
        <dbReference type="WBParaSite" id="SSLN_0000689101-mRNA-1"/>
    </source>
</evidence>
<dbReference type="WBParaSite" id="SSLN_0000689101-mRNA-1">
    <property type="protein sequence ID" value="SSLN_0000689101-mRNA-1"/>
    <property type="gene ID" value="SSLN_0000689101"/>
</dbReference>
<dbReference type="Proteomes" id="UP000275846">
    <property type="component" value="Unassembled WGS sequence"/>
</dbReference>
<accession>A0A183SR31</accession>
<dbReference type="OrthoDB" id="425014at2759"/>
<organism evidence="3">
    <name type="scientific">Schistocephalus solidus</name>
    <name type="common">Tapeworm</name>
    <dbReference type="NCBI Taxonomy" id="70667"/>
    <lineage>
        <taxon>Eukaryota</taxon>
        <taxon>Metazoa</taxon>
        <taxon>Spiralia</taxon>
        <taxon>Lophotrochozoa</taxon>
        <taxon>Platyhelminthes</taxon>
        <taxon>Cestoda</taxon>
        <taxon>Eucestoda</taxon>
        <taxon>Diphyllobothriidea</taxon>
        <taxon>Diphyllobothriidae</taxon>
        <taxon>Schistocephalus</taxon>
    </lineage>
</organism>
<proteinExistence type="predicted"/>
<reference evidence="3" key="1">
    <citation type="submission" date="2016-06" db="UniProtKB">
        <authorList>
            <consortium name="WormBaseParasite"/>
        </authorList>
    </citation>
    <scope>IDENTIFICATION</scope>
</reference>